<dbReference type="AlphaFoldDB" id="A0A6S6SIK9"/>
<protein>
    <submittedName>
        <fullName evidence="2">HNH endonuclease family protein</fullName>
    </submittedName>
</protein>
<keyword evidence="2" id="KW-0255">Endonuclease</keyword>
<gene>
    <name evidence="2" type="ORF">HELGO_WM30137</name>
</gene>
<reference evidence="2" key="1">
    <citation type="submission" date="2020-01" db="EMBL/GenBank/DDBJ databases">
        <authorList>
            <person name="Meier V. D."/>
            <person name="Meier V D."/>
        </authorList>
    </citation>
    <scope>NUCLEOTIDE SEQUENCE</scope>
    <source>
        <strain evidence="2">HLG_WM_MAG_07</strain>
    </source>
</reference>
<dbReference type="GO" id="GO:0004519">
    <property type="term" value="F:endonuclease activity"/>
    <property type="evidence" value="ECO:0007669"/>
    <property type="project" value="UniProtKB-KW"/>
</dbReference>
<name>A0A6S6SIK9_9GAMM</name>
<keyword evidence="2" id="KW-0540">Nuclease</keyword>
<dbReference type="EMBL" id="CACVAY010000014">
    <property type="protein sequence ID" value="CAA6803192.1"/>
    <property type="molecule type" value="Genomic_DNA"/>
</dbReference>
<dbReference type="Pfam" id="PF14279">
    <property type="entry name" value="HNH_5"/>
    <property type="match status" value="1"/>
</dbReference>
<accession>A0A6S6SIK9</accession>
<sequence length="192" mass="21701">MQDVHQSILRTGVSGMPLEWIQYQTAVRLYYTDQVVYTCGSELAIIHGGLNTKTGKQSKIQLHSIIATQGCNQTLHQFYVPSLNNPTLFKRDANLCMYCGNHFNDSKLSRDHIHPIVKGGEDTWMNVITACKKCNNLKAGRSPEEAGMPLLAVPFQPTYAEYVYLKGKNILADQMDFLRAHFPRTSPLLERL</sequence>
<dbReference type="InterPro" id="IPR052892">
    <property type="entry name" value="NA-targeting_endonuclease"/>
</dbReference>
<dbReference type="InterPro" id="IPR003615">
    <property type="entry name" value="HNH_nuc"/>
</dbReference>
<dbReference type="SMART" id="SM00507">
    <property type="entry name" value="HNHc"/>
    <property type="match status" value="1"/>
</dbReference>
<keyword evidence="2" id="KW-0378">Hydrolase</keyword>
<dbReference type="PANTHER" id="PTHR33877:SF2">
    <property type="entry name" value="OS07G0170200 PROTEIN"/>
    <property type="match status" value="1"/>
</dbReference>
<dbReference type="PANTHER" id="PTHR33877">
    <property type="entry name" value="SLL1193 PROTEIN"/>
    <property type="match status" value="1"/>
</dbReference>
<dbReference type="InterPro" id="IPR029471">
    <property type="entry name" value="HNH_5"/>
</dbReference>
<proteinExistence type="predicted"/>
<evidence type="ECO:0000313" key="2">
    <source>
        <dbReference type="EMBL" id="CAA6803192.1"/>
    </source>
</evidence>
<dbReference type="CDD" id="cd00085">
    <property type="entry name" value="HNHc"/>
    <property type="match status" value="1"/>
</dbReference>
<dbReference type="Gene3D" id="1.10.30.50">
    <property type="match status" value="1"/>
</dbReference>
<feature type="domain" description="HNH nuclease" evidence="1">
    <location>
        <begin position="85"/>
        <end position="136"/>
    </location>
</feature>
<organism evidence="2">
    <name type="scientific">uncultured Thiotrichaceae bacterium</name>
    <dbReference type="NCBI Taxonomy" id="298394"/>
    <lineage>
        <taxon>Bacteria</taxon>
        <taxon>Pseudomonadati</taxon>
        <taxon>Pseudomonadota</taxon>
        <taxon>Gammaproteobacteria</taxon>
        <taxon>Thiotrichales</taxon>
        <taxon>Thiotrichaceae</taxon>
        <taxon>environmental samples</taxon>
    </lineage>
</organism>
<evidence type="ECO:0000259" key="1">
    <source>
        <dbReference type="SMART" id="SM00507"/>
    </source>
</evidence>